<dbReference type="OrthoDB" id="5417695at2759"/>
<dbReference type="VEuPathDB" id="FungiDB:PV08_00854"/>
<keyword evidence="3" id="KW-1185">Reference proteome</keyword>
<evidence type="ECO:0000256" key="1">
    <source>
        <dbReference type="SAM" id="MobiDB-lite"/>
    </source>
</evidence>
<feature type="region of interest" description="Disordered" evidence="1">
    <location>
        <begin position="1"/>
        <end position="29"/>
    </location>
</feature>
<dbReference type="GeneID" id="27327937"/>
<dbReference type="Proteomes" id="UP000053328">
    <property type="component" value="Unassembled WGS sequence"/>
</dbReference>
<organism evidence="2 3">
    <name type="scientific">Exophiala spinifera</name>
    <dbReference type="NCBI Taxonomy" id="91928"/>
    <lineage>
        <taxon>Eukaryota</taxon>
        <taxon>Fungi</taxon>
        <taxon>Dikarya</taxon>
        <taxon>Ascomycota</taxon>
        <taxon>Pezizomycotina</taxon>
        <taxon>Eurotiomycetes</taxon>
        <taxon>Chaetothyriomycetidae</taxon>
        <taxon>Chaetothyriales</taxon>
        <taxon>Herpotrichiellaceae</taxon>
        <taxon>Exophiala</taxon>
    </lineage>
</organism>
<proteinExistence type="predicted"/>
<dbReference type="AlphaFoldDB" id="A0A0D2C9L8"/>
<dbReference type="HOGENOM" id="CLU_048300_0_0_1"/>
<feature type="region of interest" description="Disordered" evidence="1">
    <location>
        <begin position="165"/>
        <end position="186"/>
    </location>
</feature>
<dbReference type="RefSeq" id="XP_016240495.1">
    <property type="nucleotide sequence ID" value="XM_016375219.1"/>
</dbReference>
<protein>
    <submittedName>
        <fullName evidence="2">Uncharacterized protein</fullName>
    </submittedName>
</protein>
<reference evidence="2 3" key="1">
    <citation type="submission" date="2015-01" db="EMBL/GenBank/DDBJ databases">
        <title>The Genome Sequence of Exophiala spinifera CBS89968.</title>
        <authorList>
            <consortium name="The Broad Institute Genomics Platform"/>
            <person name="Cuomo C."/>
            <person name="de Hoog S."/>
            <person name="Gorbushina A."/>
            <person name="Stielow B."/>
            <person name="Teixiera M."/>
            <person name="Abouelleil A."/>
            <person name="Chapman S.B."/>
            <person name="Priest M."/>
            <person name="Young S.K."/>
            <person name="Wortman J."/>
            <person name="Nusbaum C."/>
            <person name="Birren B."/>
        </authorList>
    </citation>
    <scope>NUCLEOTIDE SEQUENCE [LARGE SCALE GENOMIC DNA]</scope>
    <source>
        <strain evidence="2 3">CBS 89968</strain>
    </source>
</reference>
<sequence>MASTDGDILPSYNTLFPEDEPAANQTNGGRRRCTTITLREIYYPSGCPCHPGEKKADKKGKRKQQDTAAPTNQFRIEDSLDLPQWLEQRQLELEQQHIRRFEILKSTTLGLVFPQNLRLEVVEVDPDTREQEQEHDTARPCFTTSNMKWWKNKLMLPPSFDIFPSPQQGTWHESESSGQVQGQESAEKPYPLAHIEYPGWQGVTQMTINLTLYNITREMHYEHNHDPAEPRSLWTVSRLGSKREYVIKCTTDRELNGYKWHSMSSSELTSIPALDDGHSWAHGNLVLSGPDDRLVAAYRQRRDYRVLGSLTIFTDTLHHDIGTRPVLTIDAITASCLSIILYERVAWQNLLGN</sequence>
<accession>A0A0D2C9L8</accession>
<evidence type="ECO:0000313" key="2">
    <source>
        <dbReference type="EMBL" id="KIW20279.1"/>
    </source>
</evidence>
<feature type="region of interest" description="Disordered" evidence="1">
    <location>
        <begin position="52"/>
        <end position="71"/>
    </location>
</feature>
<evidence type="ECO:0000313" key="3">
    <source>
        <dbReference type="Proteomes" id="UP000053328"/>
    </source>
</evidence>
<dbReference type="EMBL" id="KN847492">
    <property type="protein sequence ID" value="KIW20279.1"/>
    <property type="molecule type" value="Genomic_DNA"/>
</dbReference>
<gene>
    <name evidence="2" type="ORF">PV08_00854</name>
</gene>
<name>A0A0D2C9L8_9EURO</name>